<evidence type="ECO:0000256" key="1">
    <source>
        <dbReference type="SAM" id="Coils"/>
    </source>
</evidence>
<dbReference type="Proteomes" id="UP000000361">
    <property type="component" value="Chromosome 2"/>
</dbReference>
<dbReference type="EMBL" id="CP000490">
    <property type="protein sequence ID" value="ABL71848.1"/>
    <property type="molecule type" value="Genomic_DNA"/>
</dbReference>
<organism evidence="2 3">
    <name type="scientific">Paracoccus denitrificans (strain Pd 1222)</name>
    <dbReference type="NCBI Taxonomy" id="318586"/>
    <lineage>
        <taxon>Bacteria</taxon>
        <taxon>Pseudomonadati</taxon>
        <taxon>Pseudomonadota</taxon>
        <taxon>Alphaproteobacteria</taxon>
        <taxon>Rhodobacterales</taxon>
        <taxon>Paracoccaceae</taxon>
        <taxon>Paracoccus</taxon>
    </lineage>
</organism>
<evidence type="ECO:0000313" key="3">
    <source>
        <dbReference type="Proteomes" id="UP000000361"/>
    </source>
</evidence>
<dbReference type="AlphaFoldDB" id="A1B8K4"/>
<feature type="coiled-coil region" evidence="1">
    <location>
        <begin position="34"/>
        <end position="61"/>
    </location>
</feature>
<accession>A1B8K4</accession>
<name>A1B8K4_PARDP</name>
<keyword evidence="3" id="KW-1185">Reference proteome</keyword>
<evidence type="ECO:0000313" key="2">
    <source>
        <dbReference type="EMBL" id="ABL71848.1"/>
    </source>
</evidence>
<dbReference type="KEGG" id="pde:Pden_3782"/>
<dbReference type="HOGENOM" id="CLU_2168537_0_0_5"/>
<sequence length="110" mass="12003">MGNDRGYVFGGCAMSDDLIALLRNPNVVLRPKRREEIADELARLSAEVERLTAALSDERAHADALAEAVEMFATDRNWLQGGPFDPCSPSFTGTSMASAVAKQHRARRQG</sequence>
<gene>
    <name evidence="2" type="ordered locus">Pden_3782</name>
</gene>
<proteinExistence type="predicted"/>
<dbReference type="EnsemblBacteria" id="ABL71848">
    <property type="protein sequence ID" value="ABL71848"/>
    <property type="gene ID" value="Pden_3782"/>
</dbReference>
<reference evidence="3" key="1">
    <citation type="submission" date="2006-12" db="EMBL/GenBank/DDBJ databases">
        <title>Complete sequence of chromosome 2 of Paracoccus denitrificans PD1222.</title>
        <authorList>
            <person name="Copeland A."/>
            <person name="Lucas S."/>
            <person name="Lapidus A."/>
            <person name="Barry K."/>
            <person name="Detter J.C."/>
            <person name="Glavina del Rio T."/>
            <person name="Hammon N."/>
            <person name="Israni S."/>
            <person name="Dalin E."/>
            <person name="Tice H."/>
            <person name="Pitluck S."/>
            <person name="Munk A.C."/>
            <person name="Brettin T."/>
            <person name="Bruce D."/>
            <person name="Han C."/>
            <person name="Tapia R."/>
            <person name="Gilna P."/>
            <person name="Schmutz J."/>
            <person name="Larimer F."/>
            <person name="Land M."/>
            <person name="Hauser L."/>
            <person name="Kyrpides N."/>
            <person name="Lykidis A."/>
            <person name="Spiro S."/>
            <person name="Richardson D.J."/>
            <person name="Moir J.W.B."/>
            <person name="Ferguson S.J."/>
            <person name="van Spanning R.J.M."/>
            <person name="Richardson P."/>
        </authorList>
    </citation>
    <scope>NUCLEOTIDE SEQUENCE [LARGE SCALE GENOMIC DNA]</scope>
    <source>
        <strain evidence="3">Pd 1222</strain>
    </source>
</reference>
<protein>
    <submittedName>
        <fullName evidence="2">Uncharacterized protein</fullName>
    </submittedName>
</protein>
<keyword evidence="1" id="KW-0175">Coiled coil</keyword>